<evidence type="ECO:0000313" key="1">
    <source>
        <dbReference type="EMBL" id="CAD5217447.1"/>
    </source>
</evidence>
<dbReference type="OrthoDB" id="5869600at2759"/>
<accession>A0A811KP84</accession>
<evidence type="ECO:0008006" key="3">
    <source>
        <dbReference type="Google" id="ProtNLM"/>
    </source>
</evidence>
<evidence type="ECO:0000313" key="2">
    <source>
        <dbReference type="Proteomes" id="UP000614601"/>
    </source>
</evidence>
<comment type="caution">
    <text evidence="1">The sequence shown here is derived from an EMBL/GenBank/DDBJ whole genome shotgun (WGS) entry which is preliminary data.</text>
</comment>
<keyword evidence="2" id="KW-1185">Reference proteome</keyword>
<sequence>MGCILVRACDPSSPDSAIRDFWHINGVLVDVPAEKGDEEPDKIEDCPPGVLYVYNSKLIYRARHCLLFPKSETRQLQFNICDIKGVNSCNKFTSLKDGRTFARSVVDISVTTKGTSFHVGFVTKNADQVSQRLQEVIDKHRQKPKIFQFNSVDVDGVEIDLP</sequence>
<name>A0A811KP84_9BILA</name>
<protein>
    <recommendedName>
        <fullName evidence="3">GRAM domain-containing protein</fullName>
    </recommendedName>
</protein>
<dbReference type="Proteomes" id="UP000614601">
    <property type="component" value="Unassembled WGS sequence"/>
</dbReference>
<gene>
    <name evidence="1" type="ORF">BOKJ2_LOCUS7092</name>
</gene>
<reference evidence="1" key="1">
    <citation type="submission" date="2020-09" db="EMBL/GenBank/DDBJ databases">
        <authorList>
            <person name="Kikuchi T."/>
        </authorList>
    </citation>
    <scope>NUCLEOTIDE SEQUENCE</scope>
    <source>
        <strain evidence="1">SH1</strain>
    </source>
</reference>
<proteinExistence type="predicted"/>
<dbReference type="Proteomes" id="UP000783686">
    <property type="component" value="Unassembled WGS sequence"/>
</dbReference>
<organism evidence="1 2">
    <name type="scientific">Bursaphelenchus okinawaensis</name>
    <dbReference type="NCBI Taxonomy" id="465554"/>
    <lineage>
        <taxon>Eukaryota</taxon>
        <taxon>Metazoa</taxon>
        <taxon>Ecdysozoa</taxon>
        <taxon>Nematoda</taxon>
        <taxon>Chromadorea</taxon>
        <taxon>Rhabditida</taxon>
        <taxon>Tylenchina</taxon>
        <taxon>Tylenchomorpha</taxon>
        <taxon>Aphelenchoidea</taxon>
        <taxon>Aphelenchoididae</taxon>
        <taxon>Bursaphelenchus</taxon>
    </lineage>
</organism>
<dbReference type="EMBL" id="CAJFDH010000003">
    <property type="protein sequence ID" value="CAD5217447.1"/>
    <property type="molecule type" value="Genomic_DNA"/>
</dbReference>
<dbReference type="AlphaFoldDB" id="A0A811KP84"/>
<dbReference type="EMBL" id="CAJFCW020000003">
    <property type="protein sequence ID" value="CAG9107796.1"/>
    <property type="molecule type" value="Genomic_DNA"/>
</dbReference>